<dbReference type="PANTHER" id="PTHR31562">
    <property type="entry name" value="PROTEIN CBG18972"/>
    <property type="match status" value="1"/>
</dbReference>
<dbReference type="Pfam" id="PF03314">
    <property type="entry name" value="DUF273"/>
    <property type="match status" value="1"/>
</dbReference>
<dbReference type="Proteomes" id="UP001176961">
    <property type="component" value="Unassembled WGS sequence"/>
</dbReference>
<comment type="caution">
    <text evidence="1">The sequence shown here is derived from an EMBL/GenBank/DDBJ whole genome shotgun (WGS) entry which is preliminary data.</text>
</comment>
<evidence type="ECO:0000313" key="2">
    <source>
        <dbReference type="Proteomes" id="UP001176961"/>
    </source>
</evidence>
<name>A0AA36H716_CYLNA</name>
<dbReference type="PANTHER" id="PTHR31562:SF4">
    <property type="entry name" value="DUF268 DOMAIN-CONTAINING PROTEIN-RELATED"/>
    <property type="match status" value="1"/>
</dbReference>
<sequence>MYKTALDSMECYALQNNYSFLLLSGGDFEAVCEHKDITFQRHCIVFLVLKSYNFTWVHYVDSDIGVVNEKIVIIDNQWWPISKWPGRVAGLEPRPRQLTNGTSIHLTKPEQAAKVFFC</sequence>
<organism evidence="1 2">
    <name type="scientific">Cylicocyclus nassatus</name>
    <name type="common">Nematode worm</name>
    <dbReference type="NCBI Taxonomy" id="53992"/>
    <lineage>
        <taxon>Eukaryota</taxon>
        <taxon>Metazoa</taxon>
        <taxon>Ecdysozoa</taxon>
        <taxon>Nematoda</taxon>
        <taxon>Chromadorea</taxon>
        <taxon>Rhabditida</taxon>
        <taxon>Rhabditina</taxon>
        <taxon>Rhabditomorpha</taxon>
        <taxon>Strongyloidea</taxon>
        <taxon>Strongylidae</taxon>
        <taxon>Cylicocyclus</taxon>
    </lineage>
</organism>
<keyword evidence="2" id="KW-1185">Reference proteome</keyword>
<dbReference type="Gene3D" id="3.90.550.10">
    <property type="entry name" value="Spore Coat Polysaccharide Biosynthesis Protein SpsA, Chain A"/>
    <property type="match status" value="1"/>
</dbReference>
<evidence type="ECO:0000313" key="1">
    <source>
        <dbReference type="EMBL" id="CAJ0604887.1"/>
    </source>
</evidence>
<dbReference type="InterPro" id="IPR029044">
    <property type="entry name" value="Nucleotide-diphossugar_trans"/>
</dbReference>
<accession>A0AA36H716</accession>
<protein>
    <submittedName>
        <fullName evidence="1">Uncharacterized protein</fullName>
    </submittedName>
</protein>
<reference evidence="1" key="1">
    <citation type="submission" date="2023-07" db="EMBL/GenBank/DDBJ databases">
        <authorList>
            <consortium name="CYATHOMIX"/>
        </authorList>
    </citation>
    <scope>NUCLEOTIDE SEQUENCE</scope>
    <source>
        <strain evidence="1">N/A</strain>
    </source>
</reference>
<proteinExistence type="predicted"/>
<gene>
    <name evidence="1" type="ORF">CYNAS_LOCUS16870</name>
</gene>
<dbReference type="InterPro" id="IPR004988">
    <property type="entry name" value="DUF273"/>
</dbReference>
<dbReference type="AlphaFoldDB" id="A0AA36H716"/>
<dbReference type="EMBL" id="CATQJL010000316">
    <property type="protein sequence ID" value="CAJ0604887.1"/>
    <property type="molecule type" value="Genomic_DNA"/>
</dbReference>